<dbReference type="EMBL" id="AP006840">
    <property type="protein sequence ID" value="BAD41432.1"/>
    <property type="molecule type" value="Genomic_DNA"/>
</dbReference>
<feature type="domain" description="PPM-type phosphatase" evidence="1">
    <location>
        <begin position="2"/>
        <end position="217"/>
    </location>
</feature>
<proteinExistence type="predicted"/>
<dbReference type="InterPro" id="IPR039248">
    <property type="entry name" value="Ptase_RsbX"/>
</dbReference>
<reference evidence="2 3" key="1">
    <citation type="journal article" date="2004" name="Nucleic Acids Res.">
        <title>Genome sequence of Symbiobacterium thermophilum, an uncultivable bacterium that depends on microbial commensalism.</title>
        <authorList>
            <person name="Ueda K."/>
            <person name="Yamashita A."/>
            <person name="Ishikawa J."/>
            <person name="Shimada M."/>
            <person name="Watsuji T."/>
            <person name="Morimura K."/>
            <person name="Ikeda H."/>
            <person name="Hattori M."/>
            <person name="Beppu T."/>
        </authorList>
    </citation>
    <scope>NUCLEOTIDE SEQUENCE [LARGE SCALE GENOMIC DNA]</scope>
    <source>
        <strain evidence="3">T / IAM 14863</strain>
    </source>
</reference>
<dbReference type="AlphaFoldDB" id="Q67LL4"/>
<dbReference type="RefSeq" id="WP_011196570.1">
    <property type="nucleotide sequence ID" value="NC_006177.1"/>
</dbReference>
<dbReference type="PANTHER" id="PTHR35801:SF1">
    <property type="entry name" value="PHOSPHOSERINE PHOSPHATASE RSBX"/>
    <property type="match status" value="1"/>
</dbReference>
<evidence type="ECO:0000259" key="1">
    <source>
        <dbReference type="SMART" id="SM00331"/>
    </source>
</evidence>
<dbReference type="KEGG" id="sth:STH2447"/>
<protein>
    <recommendedName>
        <fullName evidence="1">PPM-type phosphatase domain-containing protein</fullName>
    </recommendedName>
</protein>
<evidence type="ECO:0000313" key="2">
    <source>
        <dbReference type="EMBL" id="BAD41432.1"/>
    </source>
</evidence>
<dbReference type="InterPro" id="IPR001932">
    <property type="entry name" value="PPM-type_phosphatase-like_dom"/>
</dbReference>
<dbReference type="InterPro" id="IPR036457">
    <property type="entry name" value="PPM-type-like_dom_sf"/>
</dbReference>
<dbReference type="SUPFAM" id="SSF81606">
    <property type="entry name" value="PP2C-like"/>
    <property type="match status" value="1"/>
</dbReference>
<dbReference type="HOGENOM" id="CLU_1102167_0_0_9"/>
<dbReference type="Gene3D" id="3.60.40.10">
    <property type="entry name" value="PPM-type phosphatase domain"/>
    <property type="match status" value="1"/>
</dbReference>
<name>Q67LL4_SYMTH</name>
<dbReference type="SMART" id="SM00331">
    <property type="entry name" value="PP2C_SIG"/>
    <property type="match status" value="1"/>
</dbReference>
<dbReference type="PANTHER" id="PTHR35801">
    <property type="entry name" value="PHOSPHOSERINE PHOSPHATASE RSBX"/>
    <property type="match status" value="1"/>
</dbReference>
<evidence type="ECO:0000313" key="3">
    <source>
        <dbReference type="Proteomes" id="UP000000417"/>
    </source>
</evidence>
<accession>Q67LL4</accession>
<dbReference type="Pfam" id="PF07228">
    <property type="entry name" value="SpoIIE"/>
    <property type="match status" value="1"/>
</dbReference>
<gene>
    <name evidence="2" type="ordered locus">STH2447</name>
</gene>
<dbReference type="STRING" id="292459.STH2447"/>
<organism evidence="2 3">
    <name type="scientific">Symbiobacterium thermophilum (strain DSM 24528 / JCM 14929 / IAM 14863 / T)</name>
    <dbReference type="NCBI Taxonomy" id="292459"/>
    <lineage>
        <taxon>Bacteria</taxon>
        <taxon>Bacillati</taxon>
        <taxon>Bacillota</taxon>
        <taxon>Clostridia</taxon>
        <taxon>Eubacteriales</taxon>
        <taxon>Symbiobacteriaceae</taxon>
        <taxon>Symbiobacterium</taxon>
    </lineage>
</organism>
<dbReference type="Proteomes" id="UP000000417">
    <property type="component" value="Chromosome"/>
</dbReference>
<dbReference type="eggNOG" id="COG2208">
    <property type="taxonomic scope" value="Bacteria"/>
</dbReference>
<keyword evidence="3" id="KW-1185">Reference proteome</keyword>
<sequence length="234" mass="25285">MQVTMAVAKVPKFGLVESGDSVELLERPRGGLTAILADGQRHGRSAKRLSQLVVAKAMQLVADGVRDGAVARGVHDYLYAVRDGKVSTELVLLSVDARTGTLVVTRNTHVPVLVRRGDGSVLRLDEPVEPIGMRETLRPVIAEIPLEPGLVALAMTDGVYAAGRWHGRQWPVEALEAIVREADPASMQALADRVLAEAMRLDEQRPADDMAVLAVGVTAGGEDRIRRMSVTMEW</sequence>